<protein>
    <submittedName>
        <fullName evidence="3">Aldehyde dehydrogenase family protein</fullName>
    </submittedName>
</protein>
<feature type="compositionally biased region" description="Low complexity" evidence="1">
    <location>
        <begin position="1"/>
        <end position="12"/>
    </location>
</feature>
<dbReference type="eggNOG" id="COG1012">
    <property type="taxonomic scope" value="Bacteria"/>
</dbReference>
<feature type="region of interest" description="Disordered" evidence="1">
    <location>
        <begin position="1"/>
        <end position="46"/>
    </location>
</feature>
<sequence length="106" mass="10881">MGDLSPESVPSTGPTPPPGRAPLSPAVARAAHQGSRSATTRIWPRAAGPEGVAVARRIRTGTVTVTVNGAPVGFDGPFGGFKDSGIGREYGFAGLNTYLEYKTVTL</sequence>
<dbReference type="EMBL" id="FOAZ01000020">
    <property type="protein sequence ID" value="SEM19012.1"/>
    <property type="molecule type" value="Genomic_DNA"/>
</dbReference>
<keyword evidence="4" id="KW-1185">Reference proteome</keyword>
<organism evidence="3 4">
    <name type="scientific">Streptacidiphilus jiangxiensis</name>
    <dbReference type="NCBI Taxonomy" id="235985"/>
    <lineage>
        <taxon>Bacteria</taxon>
        <taxon>Bacillati</taxon>
        <taxon>Actinomycetota</taxon>
        <taxon>Actinomycetes</taxon>
        <taxon>Kitasatosporales</taxon>
        <taxon>Streptomycetaceae</taxon>
        <taxon>Streptacidiphilus</taxon>
    </lineage>
</organism>
<evidence type="ECO:0000313" key="4">
    <source>
        <dbReference type="Proteomes" id="UP000183015"/>
    </source>
</evidence>
<dbReference type="Pfam" id="PF00171">
    <property type="entry name" value="Aldedh"/>
    <property type="match status" value="1"/>
</dbReference>
<dbReference type="InterPro" id="IPR015590">
    <property type="entry name" value="Aldehyde_DH_dom"/>
</dbReference>
<evidence type="ECO:0000259" key="2">
    <source>
        <dbReference type="Pfam" id="PF00171"/>
    </source>
</evidence>
<feature type="domain" description="Aldehyde dehydrogenase" evidence="2">
    <location>
        <begin position="52"/>
        <end position="104"/>
    </location>
</feature>
<dbReference type="SUPFAM" id="SSF53720">
    <property type="entry name" value="ALDH-like"/>
    <property type="match status" value="1"/>
</dbReference>
<proteinExistence type="predicted"/>
<evidence type="ECO:0000256" key="1">
    <source>
        <dbReference type="SAM" id="MobiDB-lite"/>
    </source>
</evidence>
<dbReference type="AlphaFoldDB" id="A0A1H7WBP9"/>
<accession>A0A1H7WBP9</accession>
<dbReference type="InterPro" id="IPR016163">
    <property type="entry name" value="Ald_DH_C"/>
</dbReference>
<dbReference type="InterPro" id="IPR016161">
    <property type="entry name" value="Ald_DH/histidinol_DH"/>
</dbReference>
<dbReference type="STRING" id="235985.SAMN05414137_12060"/>
<dbReference type="Proteomes" id="UP000183015">
    <property type="component" value="Unassembled WGS sequence"/>
</dbReference>
<dbReference type="Gene3D" id="3.40.309.10">
    <property type="entry name" value="Aldehyde Dehydrogenase, Chain A, domain 2"/>
    <property type="match status" value="1"/>
</dbReference>
<name>A0A1H7WBP9_STRJI</name>
<dbReference type="GO" id="GO:0016620">
    <property type="term" value="F:oxidoreductase activity, acting on the aldehyde or oxo group of donors, NAD or NADP as acceptor"/>
    <property type="evidence" value="ECO:0007669"/>
    <property type="project" value="InterPro"/>
</dbReference>
<gene>
    <name evidence="3" type="ORF">SAMN05414137_12060</name>
</gene>
<evidence type="ECO:0000313" key="3">
    <source>
        <dbReference type="EMBL" id="SEM19012.1"/>
    </source>
</evidence>
<reference evidence="4" key="1">
    <citation type="submission" date="2016-10" db="EMBL/GenBank/DDBJ databases">
        <authorList>
            <person name="Varghese N."/>
        </authorList>
    </citation>
    <scope>NUCLEOTIDE SEQUENCE [LARGE SCALE GENOMIC DNA]</scope>
    <source>
        <strain evidence="4">DSM 45096 / BCRC 16803 / CGMCC 4.1857 / CIP 109030 / JCM 12277 / KCTC 19219 / NBRC 100920 / 33214</strain>
    </source>
</reference>